<keyword evidence="13" id="KW-1185">Reference proteome</keyword>
<dbReference type="PANTHER" id="PTHR14618:SF0">
    <property type="entry name" value="HOMEOBOX-CONTAINING PROTEIN 1"/>
    <property type="match status" value="1"/>
</dbReference>
<keyword evidence="2" id="KW-0805">Transcription regulation</keyword>
<evidence type="ECO:0000256" key="1">
    <source>
        <dbReference type="ARBA" id="ARBA00004123"/>
    </source>
</evidence>
<evidence type="ECO:0000256" key="5">
    <source>
        <dbReference type="ARBA" id="ARBA00023163"/>
    </source>
</evidence>
<dbReference type="EMBL" id="KL363182">
    <property type="protein sequence ID" value="KFD59076.1"/>
    <property type="molecule type" value="Genomic_DNA"/>
</dbReference>
<evidence type="ECO:0000259" key="9">
    <source>
        <dbReference type="PROSITE" id="PS50071"/>
    </source>
</evidence>
<evidence type="ECO:0000256" key="8">
    <source>
        <dbReference type="RuleBase" id="RU000682"/>
    </source>
</evidence>
<dbReference type="InterPro" id="IPR006899">
    <property type="entry name" value="HNF-1_N"/>
</dbReference>
<feature type="domain" description="HNF-p1" evidence="11">
    <location>
        <begin position="23"/>
        <end position="54"/>
    </location>
</feature>
<evidence type="ECO:0000313" key="13">
    <source>
        <dbReference type="Proteomes" id="UP000030764"/>
    </source>
</evidence>
<dbReference type="InterPro" id="IPR001356">
    <property type="entry name" value="HD"/>
</dbReference>
<dbReference type="SUPFAM" id="SSF46689">
    <property type="entry name" value="Homeodomain-like"/>
    <property type="match status" value="1"/>
</dbReference>
<dbReference type="InterPro" id="IPR009057">
    <property type="entry name" value="Homeodomain-like_sf"/>
</dbReference>
<sequence>MRLEKVLSRWRATNRVVSLGWMTTSLYTVEQVELVRRLRQTGISLTAVAEIYNAFDRLDDELHIEFPLPRSNFQHPFDYLVPRNGKEVDAFPVVIQQTSNRTNSSTSASSVESVVPTDRNGSVWQMPYVQSAVLDRLKMKNGNGRNVVSGDGRAVAVDLSIRQDRRQSYPFQLHTAEQQEELEQLKKKDEEEIIKEIREFVSRNQLRQQSIAYMTGISQPYVSKFLNGVAKELSERVRNLMFTWYIVFKNNPEILNDFPTSSYIKSRTMQTKERLQRRERFSFKQQHINVLEHYFKAEPYPNVYMRKEIATACNHELQRYQDGALSAKDLVSEHIVANWFSNRRKEKKRKGGSPVLPRIRRQRTFHGSVASFSSECGQEQQAYPTVVEPIASLPGVTDCLTEVIEPKLDLAAASDHIENDSKLFSVSNNSSGDSESHRVPLMKIELSDESVVDSNMTELDEELAAVSSSVMALVDPYGQSDLNNTNFTKEEVESLVADVHSPCSFP</sequence>
<dbReference type="Gene3D" id="1.10.10.60">
    <property type="entry name" value="Homeodomain-like"/>
    <property type="match status" value="1"/>
</dbReference>
<accession>A0A085MPD0</accession>
<dbReference type="SUPFAM" id="SSF47413">
    <property type="entry name" value="lambda repressor-like DNA-binding domains"/>
    <property type="match status" value="1"/>
</dbReference>
<evidence type="ECO:0000256" key="6">
    <source>
        <dbReference type="ARBA" id="ARBA00023242"/>
    </source>
</evidence>
<feature type="domain" description="Homeobox" evidence="9">
    <location>
        <begin position="274"/>
        <end position="350"/>
    </location>
</feature>
<dbReference type="AlphaFoldDB" id="A0A085MPD0"/>
<dbReference type="CDD" id="cd00086">
    <property type="entry name" value="homeodomain"/>
    <property type="match status" value="1"/>
</dbReference>
<dbReference type="Pfam" id="PF00046">
    <property type="entry name" value="Homeodomain"/>
    <property type="match status" value="1"/>
</dbReference>
<name>A0A085MPD0_9BILA</name>
<evidence type="ECO:0000256" key="4">
    <source>
        <dbReference type="ARBA" id="ARBA00023155"/>
    </source>
</evidence>
<keyword evidence="5" id="KW-0804">Transcription</keyword>
<evidence type="ECO:0000259" key="11">
    <source>
        <dbReference type="PROSITE" id="PS51937"/>
    </source>
</evidence>
<dbReference type="InterPro" id="IPR010982">
    <property type="entry name" value="Lambda_DNA-bd_dom_sf"/>
</dbReference>
<dbReference type="PANTHER" id="PTHR14618">
    <property type="entry name" value="HOMEODOX-CONTAINING PROTEIN 1 HMBOX1"/>
    <property type="match status" value="1"/>
</dbReference>
<dbReference type="Gene3D" id="1.10.260.40">
    <property type="entry name" value="lambda repressor-like DNA-binding domains"/>
    <property type="match status" value="1"/>
</dbReference>
<evidence type="ECO:0000256" key="2">
    <source>
        <dbReference type="ARBA" id="ARBA00023015"/>
    </source>
</evidence>
<comment type="subcellular location">
    <subcellularLocation>
        <location evidence="1 7 8">Nucleus</location>
    </subcellularLocation>
</comment>
<proteinExistence type="predicted"/>
<dbReference type="GO" id="GO:0005634">
    <property type="term" value="C:nucleus"/>
    <property type="evidence" value="ECO:0007669"/>
    <property type="project" value="UniProtKB-SubCell"/>
</dbReference>
<reference evidence="12 13" key="1">
    <citation type="journal article" date="2014" name="Nat. Genet.">
        <title>Genome and transcriptome of the porcine whipworm Trichuris suis.</title>
        <authorList>
            <person name="Jex A.R."/>
            <person name="Nejsum P."/>
            <person name="Schwarz E.M."/>
            <person name="Hu L."/>
            <person name="Young N.D."/>
            <person name="Hall R.S."/>
            <person name="Korhonen P.K."/>
            <person name="Liao S."/>
            <person name="Thamsborg S."/>
            <person name="Xia J."/>
            <person name="Xu P."/>
            <person name="Wang S."/>
            <person name="Scheerlinck J.P."/>
            <person name="Hofmann A."/>
            <person name="Sternberg P.W."/>
            <person name="Wang J."/>
            <person name="Gasser R.B."/>
        </authorList>
    </citation>
    <scope>NUCLEOTIDE SEQUENCE [LARGE SCALE GENOMIC DNA]</scope>
    <source>
        <strain evidence="12">DCEP-RM93M</strain>
    </source>
</reference>
<keyword evidence="3 7" id="KW-0238">DNA-binding</keyword>
<dbReference type="InterPro" id="IPR044866">
    <property type="entry name" value="HNF_P1"/>
</dbReference>
<feature type="domain" description="POU-specific atypical" evidence="10">
    <location>
        <begin position="165"/>
        <end position="261"/>
    </location>
</feature>
<feature type="DNA-binding region" description="Homeobox" evidence="7">
    <location>
        <begin position="276"/>
        <end position="351"/>
    </location>
</feature>
<dbReference type="InterPro" id="IPR044869">
    <property type="entry name" value="HNF-1_POU"/>
</dbReference>
<dbReference type="GO" id="GO:0003691">
    <property type="term" value="F:double-stranded telomeric DNA binding"/>
    <property type="evidence" value="ECO:0007669"/>
    <property type="project" value="InterPro"/>
</dbReference>
<organism evidence="12 13">
    <name type="scientific">Trichuris suis</name>
    <name type="common">pig whipworm</name>
    <dbReference type="NCBI Taxonomy" id="68888"/>
    <lineage>
        <taxon>Eukaryota</taxon>
        <taxon>Metazoa</taxon>
        <taxon>Ecdysozoa</taxon>
        <taxon>Nematoda</taxon>
        <taxon>Enoplea</taxon>
        <taxon>Dorylaimia</taxon>
        <taxon>Trichinellida</taxon>
        <taxon>Trichuridae</taxon>
        <taxon>Trichuris</taxon>
    </lineage>
</organism>
<protein>
    <submittedName>
        <fullName evidence="12">Uncharacterized protein</fullName>
    </submittedName>
</protein>
<dbReference type="SMART" id="SM00389">
    <property type="entry name" value="HOX"/>
    <property type="match status" value="1"/>
</dbReference>
<keyword evidence="4 7" id="KW-0371">Homeobox</keyword>
<dbReference type="Proteomes" id="UP000030764">
    <property type="component" value="Unassembled WGS sequence"/>
</dbReference>
<dbReference type="PROSITE" id="PS51936">
    <property type="entry name" value="POU_4"/>
    <property type="match status" value="1"/>
</dbReference>
<dbReference type="Pfam" id="PF04814">
    <property type="entry name" value="HNF-1_N"/>
    <property type="match status" value="1"/>
</dbReference>
<gene>
    <name evidence="12" type="ORF">M513_00239</name>
</gene>
<dbReference type="InterPro" id="IPR040363">
    <property type="entry name" value="HMBOX1"/>
</dbReference>
<dbReference type="PROSITE" id="PS50071">
    <property type="entry name" value="HOMEOBOX_2"/>
    <property type="match status" value="1"/>
</dbReference>
<evidence type="ECO:0000256" key="3">
    <source>
        <dbReference type="ARBA" id="ARBA00023125"/>
    </source>
</evidence>
<evidence type="ECO:0000313" key="12">
    <source>
        <dbReference type="EMBL" id="KFD59076.1"/>
    </source>
</evidence>
<evidence type="ECO:0000259" key="10">
    <source>
        <dbReference type="PROSITE" id="PS51936"/>
    </source>
</evidence>
<evidence type="ECO:0000256" key="7">
    <source>
        <dbReference type="PROSITE-ProRule" id="PRU00108"/>
    </source>
</evidence>
<dbReference type="PROSITE" id="PS51937">
    <property type="entry name" value="HNF_P1"/>
    <property type="match status" value="1"/>
</dbReference>
<keyword evidence="6 7" id="KW-0539">Nucleus</keyword>
<dbReference type="GO" id="GO:0045893">
    <property type="term" value="P:positive regulation of DNA-templated transcription"/>
    <property type="evidence" value="ECO:0007669"/>
    <property type="project" value="InterPro"/>
</dbReference>